<dbReference type="RefSeq" id="WP_159461140.1">
    <property type="nucleotide sequence ID" value="NZ_AP023321.1"/>
</dbReference>
<keyword evidence="1" id="KW-0732">Signal</keyword>
<dbReference type="InterPro" id="IPR025303">
    <property type="entry name" value="PdaC"/>
</dbReference>
<dbReference type="Gene3D" id="3.90.640.20">
    <property type="entry name" value="Heat-shock cognate protein, ATPase"/>
    <property type="match status" value="1"/>
</dbReference>
<evidence type="ECO:0000256" key="1">
    <source>
        <dbReference type="SAM" id="SignalP"/>
    </source>
</evidence>
<proteinExistence type="predicted"/>
<dbReference type="Gene3D" id="3.30.565.40">
    <property type="entry name" value="Fervidobacterium nodosum Rt17-B1 like"/>
    <property type="match status" value="1"/>
</dbReference>
<dbReference type="InterPro" id="IPR037126">
    <property type="entry name" value="PdaC/RsiV-like_sf"/>
</dbReference>
<gene>
    <name evidence="4" type="ORF">C12CBH8_09340</name>
</gene>
<dbReference type="Pfam" id="PF11738">
    <property type="entry name" value="DUF3298"/>
    <property type="match status" value="1"/>
</dbReference>
<organism evidence="4 5">
    <name type="scientific">Solibaculum mannosilyticum</name>
    <dbReference type="NCBI Taxonomy" id="2780922"/>
    <lineage>
        <taxon>Bacteria</taxon>
        <taxon>Bacillati</taxon>
        <taxon>Bacillota</taxon>
        <taxon>Clostridia</taxon>
        <taxon>Eubacteriales</taxon>
        <taxon>Oscillospiraceae</taxon>
        <taxon>Solibaculum</taxon>
    </lineage>
</organism>
<evidence type="ECO:0000259" key="2">
    <source>
        <dbReference type="Pfam" id="PF11738"/>
    </source>
</evidence>
<dbReference type="Proteomes" id="UP000593890">
    <property type="component" value="Chromosome"/>
</dbReference>
<dbReference type="KEGG" id="sman:C12CBH8_09340"/>
<evidence type="ECO:0000313" key="5">
    <source>
        <dbReference type="Proteomes" id="UP000593890"/>
    </source>
</evidence>
<sequence length="230" mass="25796">MIKKSKWIGAAVCIMALVVLMIPSVSAASRVNINRVEEKIEEDGLQYSAAWPKVSGLQDTDQQAKLNVRFAESACRLKVLAQTSADQGNRTEAQMDFQVKRNCRGMVSILFDEYLYTGGANGSSTKTGATFSAVDGRLFELRDLFREDADYVSYLSSEIKKSIQEQGIQDEQIETFEKIDVDQPFYVTDTQLVIIMPEITYFPHSFGVLEFPIELSNMKEMLNPEIASCC</sequence>
<name>A0A7I8D2S9_9FIRM</name>
<dbReference type="EMBL" id="AP023321">
    <property type="protein sequence ID" value="BCI60295.1"/>
    <property type="molecule type" value="Genomic_DNA"/>
</dbReference>
<keyword evidence="5" id="KW-1185">Reference proteome</keyword>
<accession>A0A7I8D2S9</accession>
<feature type="domain" description="DUF3298" evidence="2">
    <location>
        <begin position="143"/>
        <end position="215"/>
    </location>
</feature>
<dbReference type="AlphaFoldDB" id="A0A7I8D2S9"/>
<dbReference type="InterPro" id="IPR021729">
    <property type="entry name" value="DUF3298"/>
</dbReference>
<evidence type="ECO:0008006" key="6">
    <source>
        <dbReference type="Google" id="ProtNLM"/>
    </source>
</evidence>
<feature type="chain" id="PRO_5030765702" description="DUF3298 domain-containing protein" evidence="1">
    <location>
        <begin position="28"/>
        <end position="230"/>
    </location>
</feature>
<feature type="signal peptide" evidence="1">
    <location>
        <begin position="1"/>
        <end position="27"/>
    </location>
</feature>
<evidence type="ECO:0000259" key="3">
    <source>
        <dbReference type="Pfam" id="PF13739"/>
    </source>
</evidence>
<reference evidence="5" key="1">
    <citation type="submission" date="2020-07" db="EMBL/GenBank/DDBJ databases">
        <title>Complete genome sequencing of Clostridia bacterium strain 12CBH8.</title>
        <authorList>
            <person name="Sakamoto M."/>
            <person name="Murakami T."/>
            <person name="Mori H."/>
        </authorList>
    </citation>
    <scope>NUCLEOTIDE SEQUENCE [LARGE SCALE GENOMIC DNA]</scope>
    <source>
        <strain evidence="5">12CBH8</strain>
    </source>
</reference>
<evidence type="ECO:0000313" key="4">
    <source>
        <dbReference type="EMBL" id="BCI60295.1"/>
    </source>
</evidence>
<protein>
    <recommendedName>
        <fullName evidence="6">DUF3298 domain-containing protein</fullName>
    </recommendedName>
</protein>
<dbReference type="Pfam" id="PF13739">
    <property type="entry name" value="PdaC"/>
    <property type="match status" value="1"/>
</dbReference>
<feature type="domain" description="Deacetylase PdaC" evidence="3">
    <location>
        <begin position="41"/>
        <end position="123"/>
    </location>
</feature>